<dbReference type="EMBL" id="CAJNOQ010004637">
    <property type="protein sequence ID" value="CAF1067678.1"/>
    <property type="molecule type" value="Genomic_DNA"/>
</dbReference>
<feature type="compositionally biased region" description="Low complexity" evidence="1">
    <location>
        <begin position="251"/>
        <end position="266"/>
    </location>
</feature>
<evidence type="ECO:0000313" key="4">
    <source>
        <dbReference type="Proteomes" id="UP000663829"/>
    </source>
</evidence>
<feature type="non-terminal residue" evidence="2">
    <location>
        <position position="1"/>
    </location>
</feature>
<evidence type="ECO:0008006" key="5">
    <source>
        <dbReference type="Google" id="ProtNLM"/>
    </source>
</evidence>
<evidence type="ECO:0000256" key="1">
    <source>
        <dbReference type="SAM" id="MobiDB-lite"/>
    </source>
</evidence>
<accession>A0A814LN33</accession>
<comment type="caution">
    <text evidence="2">The sequence shown here is derived from an EMBL/GenBank/DDBJ whole genome shotgun (WGS) entry which is preliminary data.</text>
</comment>
<dbReference type="Gene3D" id="2.30.29.30">
    <property type="entry name" value="Pleckstrin-homology domain (PH domain)/Phosphotyrosine-binding domain (PTB)"/>
    <property type="match status" value="1"/>
</dbReference>
<dbReference type="InterPro" id="IPR011993">
    <property type="entry name" value="PH-like_dom_sf"/>
</dbReference>
<proteinExistence type="predicted"/>
<evidence type="ECO:0000313" key="2">
    <source>
        <dbReference type="EMBL" id="CAF1067678.1"/>
    </source>
</evidence>
<dbReference type="Proteomes" id="UP000681722">
    <property type="component" value="Unassembled WGS sequence"/>
</dbReference>
<keyword evidence="4" id="KW-1185">Reference proteome</keyword>
<dbReference type="AlphaFoldDB" id="A0A814LN33"/>
<reference evidence="2" key="1">
    <citation type="submission" date="2021-02" db="EMBL/GenBank/DDBJ databases">
        <authorList>
            <person name="Nowell W R."/>
        </authorList>
    </citation>
    <scope>NUCLEOTIDE SEQUENCE</scope>
</reference>
<dbReference type="EMBL" id="CAJOBC010004637">
    <property type="protein sequence ID" value="CAF3835160.1"/>
    <property type="molecule type" value="Genomic_DNA"/>
</dbReference>
<sequence length="466" mass="52681">MNRVLYHLHAGLRSISEKQLALFPLRIASTIQELNRQFTSTITAQFGNEPYSILVTNCLDYVKKYFQYEEELLKYSPWLLTRLKQQRHTALARNDFERLFDKSCSLTSTSSSAISKVQSSSVSTTSVIQTNLALPTSTLSQQTTKQTTIDTSKSFWSTNPVPETSTWLKDSNTNRINLDSGSRKQQEQTSSTISSSPTSTDKSTRKEFPAFPQVQFTSPSSSIFQRSSPTTATTSTTSTTATTAKDSPANSGIFPFPVSSSSFYPKSNEENEEESSEPPQPEQVKYELDAKISYKCRMAVKKGDKLIKRGQVQVHVKEIESSSKRQMIIRSDDSLGRLFLNIQWSKNIEMKKNSTKDITFWCMLNPAMSEIAADQVINMHKIPLNKILDDDDDIDESDYGFKPALPCMDNEGLNNIDLNKMPMTGEEYLRQVRFQASKLPDYRKADVKATSDSSSNRTHNWHTLFL</sequence>
<feature type="compositionally biased region" description="Low complexity" evidence="1">
    <location>
        <begin position="189"/>
        <end position="201"/>
    </location>
</feature>
<name>A0A814LN33_9BILA</name>
<organism evidence="2 4">
    <name type="scientific">Didymodactylos carnosus</name>
    <dbReference type="NCBI Taxonomy" id="1234261"/>
    <lineage>
        <taxon>Eukaryota</taxon>
        <taxon>Metazoa</taxon>
        <taxon>Spiralia</taxon>
        <taxon>Gnathifera</taxon>
        <taxon>Rotifera</taxon>
        <taxon>Eurotatoria</taxon>
        <taxon>Bdelloidea</taxon>
        <taxon>Philodinida</taxon>
        <taxon>Philodinidae</taxon>
        <taxon>Didymodactylos</taxon>
    </lineage>
</organism>
<feature type="compositionally biased region" description="Polar residues" evidence="1">
    <location>
        <begin position="164"/>
        <end position="180"/>
    </location>
</feature>
<feature type="region of interest" description="Disordered" evidence="1">
    <location>
        <begin position="445"/>
        <end position="466"/>
    </location>
</feature>
<dbReference type="OrthoDB" id="10062131at2759"/>
<feature type="compositionally biased region" description="Low complexity" evidence="1">
    <location>
        <begin position="216"/>
        <end position="244"/>
    </location>
</feature>
<evidence type="ECO:0000313" key="3">
    <source>
        <dbReference type="EMBL" id="CAF3835160.1"/>
    </source>
</evidence>
<gene>
    <name evidence="2" type="ORF">GPM918_LOCUS17108</name>
    <name evidence="3" type="ORF">SRO942_LOCUS17107</name>
</gene>
<feature type="region of interest" description="Disordered" evidence="1">
    <location>
        <begin position="164"/>
        <end position="284"/>
    </location>
</feature>
<dbReference type="SUPFAM" id="SSF50729">
    <property type="entry name" value="PH domain-like"/>
    <property type="match status" value="1"/>
</dbReference>
<dbReference type="Proteomes" id="UP000663829">
    <property type="component" value="Unassembled WGS sequence"/>
</dbReference>
<protein>
    <recommendedName>
        <fullName evidence="5">RanBD1 domain-containing protein</fullName>
    </recommendedName>
</protein>